<proteinExistence type="predicted"/>
<evidence type="ECO:0000313" key="1">
    <source>
        <dbReference type="EMBL" id="KTF05280.1"/>
    </source>
</evidence>
<gene>
    <name evidence="1" type="ORF">MGSAQ_003224</name>
</gene>
<feature type="non-terminal residue" evidence="1">
    <location>
        <position position="52"/>
    </location>
</feature>
<reference evidence="1" key="1">
    <citation type="submission" date="2013-11" db="EMBL/GenBank/DDBJ databases">
        <title>Microbial diversity, functional groups and degradation webs in Northern and Southern Mediterranean and Red Sea marine crude oil polluted sites.</title>
        <authorList>
            <person name="Daffonchio D."/>
            <person name="Mapelli F."/>
            <person name="Ferrer M."/>
            <person name="Richter M."/>
            <person name="Cherif A."/>
            <person name="Malkawi H.I."/>
            <person name="Yakimov M.M."/>
            <person name="Abdel-Fattah Y.R."/>
            <person name="Blaghen M."/>
            <person name="Golyshin P.N."/>
            <person name="Kalogerakis N."/>
            <person name="Boon N."/>
            <person name="Magagnini M."/>
            <person name="Fava F."/>
        </authorList>
    </citation>
    <scope>NUCLEOTIDE SEQUENCE</scope>
</reference>
<dbReference type="EMBL" id="AYSL01001888">
    <property type="protein sequence ID" value="KTF05280.1"/>
    <property type="molecule type" value="Genomic_DNA"/>
</dbReference>
<name>A0A1B6NPF7_9ZZZZ</name>
<keyword evidence="1" id="KW-0675">Receptor</keyword>
<organism evidence="1">
    <name type="scientific">marine sediment metagenome</name>
    <dbReference type="NCBI Taxonomy" id="412755"/>
    <lineage>
        <taxon>unclassified sequences</taxon>
        <taxon>metagenomes</taxon>
        <taxon>ecological metagenomes</taxon>
    </lineage>
</organism>
<comment type="caution">
    <text evidence="1">The sequence shown here is derived from an EMBL/GenBank/DDBJ whole genome shotgun (WGS) entry which is preliminary data.</text>
</comment>
<sequence>MELEEYGNVRFNLDWSYMDEFEKDGLEYTGEYGYPEHRWLFGTTWSKGSFDA</sequence>
<protein>
    <submittedName>
        <fullName evidence="1">TonB-dependent receptor</fullName>
    </submittedName>
</protein>
<accession>A0A1B6NPF7</accession>
<dbReference type="AlphaFoldDB" id="A0A1B6NPF7"/>